<dbReference type="AlphaFoldDB" id="A0A2P6R458"/>
<name>A0A2P6R458_ROSCH</name>
<reference evidence="1 2" key="1">
    <citation type="journal article" date="2018" name="Nat. Genet.">
        <title>The Rosa genome provides new insights in the design of modern roses.</title>
        <authorList>
            <person name="Bendahmane M."/>
        </authorList>
    </citation>
    <scope>NUCLEOTIDE SEQUENCE [LARGE SCALE GENOMIC DNA]</scope>
    <source>
        <strain evidence="2">cv. Old Blush</strain>
    </source>
</reference>
<accession>A0A2P6R458</accession>
<keyword evidence="2" id="KW-1185">Reference proteome</keyword>
<organism evidence="1 2">
    <name type="scientific">Rosa chinensis</name>
    <name type="common">China rose</name>
    <dbReference type="NCBI Taxonomy" id="74649"/>
    <lineage>
        <taxon>Eukaryota</taxon>
        <taxon>Viridiplantae</taxon>
        <taxon>Streptophyta</taxon>
        <taxon>Embryophyta</taxon>
        <taxon>Tracheophyta</taxon>
        <taxon>Spermatophyta</taxon>
        <taxon>Magnoliopsida</taxon>
        <taxon>eudicotyledons</taxon>
        <taxon>Gunneridae</taxon>
        <taxon>Pentapetalae</taxon>
        <taxon>rosids</taxon>
        <taxon>fabids</taxon>
        <taxon>Rosales</taxon>
        <taxon>Rosaceae</taxon>
        <taxon>Rosoideae</taxon>
        <taxon>Rosoideae incertae sedis</taxon>
        <taxon>Rosa</taxon>
    </lineage>
</organism>
<evidence type="ECO:0000313" key="1">
    <source>
        <dbReference type="EMBL" id="PRQ41221.1"/>
    </source>
</evidence>
<dbReference type="Gramene" id="PRQ41221">
    <property type="protein sequence ID" value="PRQ41221"/>
    <property type="gene ID" value="RchiOBHm_Chr4g0444571"/>
</dbReference>
<protein>
    <submittedName>
        <fullName evidence="1">Uncharacterized protein</fullName>
    </submittedName>
</protein>
<dbReference type="Proteomes" id="UP000238479">
    <property type="component" value="Chromosome 4"/>
</dbReference>
<gene>
    <name evidence="1" type="ORF">RchiOBHm_Chr4g0444571</name>
</gene>
<evidence type="ECO:0000313" key="2">
    <source>
        <dbReference type="Proteomes" id="UP000238479"/>
    </source>
</evidence>
<sequence>MIGWNGQPSEEAVTRWSEMQDGIHVCQDLAQAWAQVGSSSAYFLGLQVFFKKCFLGIKPM</sequence>
<dbReference type="EMBL" id="PDCK01000042">
    <property type="protein sequence ID" value="PRQ41221.1"/>
    <property type="molecule type" value="Genomic_DNA"/>
</dbReference>
<proteinExistence type="predicted"/>
<comment type="caution">
    <text evidence="1">The sequence shown here is derived from an EMBL/GenBank/DDBJ whole genome shotgun (WGS) entry which is preliminary data.</text>
</comment>